<keyword evidence="1" id="KW-0812">Transmembrane</keyword>
<keyword evidence="1" id="KW-1133">Transmembrane helix</keyword>
<name>A0A2C6KFQ2_9APIC</name>
<dbReference type="EMBL" id="MIGC01007955">
    <property type="protein sequence ID" value="PHJ15508.1"/>
    <property type="molecule type" value="Genomic_DNA"/>
</dbReference>
<dbReference type="VEuPathDB" id="ToxoDB:CSUI_010678"/>
<keyword evidence="1" id="KW-0472">Membrane</keyword>
<evidence type="ECO:0008006" key="4">
    <source>
        <dbReference type="Google" id="ProtNLM"/>
    </source>
</evidence>
<comment type="caution">
    <text evidence="2">The sequence shown here is derived from an EMBL/GenBank/DDBJ whole genome shotgun (WGS) entry which is preliminary data.</text>
</comment>
<organism evidence="2 3">
    <name type="scientific">Cystoisospora suis</name>
    <dbReference type="NCBI Taxonomy" id="483139"/>
    <lineage>
        <taxon>Eukaryota</taxon>
        <taxon>Sar</taxon>
        <taxon>Alveolata</taxon>
        <taxon>Apicomplexa</taxon>
        <taxon>Conoidasida</taxon>
        <taxon>Coccidia</taxon>
        <taxon>Eucoccidiorida</taxon>
        <taxon>Eimeriorina</taxon>
        <taxon>Sarcocystidae</taxon>
        <taxon>Cystoisospora</taxon>
    </lineage>
</organism>
<gene>
    <name evidence="2" type="ORF">CSUI_010678</name>
</gene>
<accession>A0A2C6KFQ2</accession>
<dbReference type="RefSeq" id="XP_067917241.1">
    <property type="nucleotide sequence ID" value="XM_068070780.1"/>
</dbReference>
<sequence length="111" mass="12638">MKKSEKTEDEESPKSRHLSSVGCMCVCMYTRMHVYSVCIFSLSTPPYSLDAYVSSFEKTSRATILLLLSSLSSCLSWLFLLLVTFTRNCLFPIFMFLSSSRPSLSLICLFF</sequence>
<reference evidence="2 3" key="1">
    <citation type="journal article" date="2017" name="Int. J. Parasitol.">
        <title>The genome of the protozoan parasite Cystoisospora suis and a reverse vaccinology approach to identify vaccine candidates.</title>
        <authorList>
            <person name="Palmieri N."/>
            <person name="Shrestha A."/>
            <person name="Ruttkowski B."/>
            <person name="Beck T."/>
            <person name="Vogl C."/>
            <person name="Tomley F."/>
            <person name="Blake D.P."/>
            <person name="Joachim A."/>
        </authorList>
    </citation>
    <scope>NUCLEOTIDE SEQUENCE [LARGE SCALE GENOMIC DNA]</scope>
    <source>
        <strain evidence="2 3">Wien I</strain>
    </source>
</reference>
<feature type="transmembrane region" description="Helical" evidence="1">
    <location>
        <begin position="62"/>
        <end position="85"/>
    </location>
</feature>
<evidence type="ECO:0000313" key="3">
    <source>
        <dbReference type="Proteomes" id="UP000221165"/>
    </source>
</evidence>
<keyword evidence="3" id="KW-1185">Reference proteome</keyword>
<dbReference type="Proteomes" id="UP000221165">
    <property type="component" value="Unassembled WGS sequence"/>
</dbReference>
<proteinExistence type="predicted"/>
<evidence type="ECO:0000313" key="2">
    <source>
        <dbReference type="EMBL" id="PHJ15508.1"/>
    </source>
</evidence>
<dbReference type="AlphaFoldDB" id="A0A2C6KFQ2"/>
<evidence type="ECO:0000256" key="1">
    <source>
        <dbReference type="SAM" id="Phobius"/>
    </source>
</evidence>
<protein>
    <recommendedName>
        <fullName evidence="4">Transmembrane protein</fullName>
    </recommendedName>
</protein>
<dbReference type="GeneID" id="94433991"/>